<keyword evidence="4 12" id="KW-0963">Cytoplasm</keyword>
<sequence length="352" mass="37183">MAQVGRTEGIDLAVVAGDGIGTEVVEQGLTVLEAALAPSGTKLSTTEFDLGARRWHATGETLTDEDLEKIKAQDAILLGAIGDPSVPSGVLERGLLLKLRFALDHYVNLRPTKLFEGVSSPLANPGEIDFVVVREGTEGPYVGNGGALRVGTPHEIATEVSVNTAFGVERVVRDAFTRANARKRKHLTLVHKHNVLVHAGHLWRRTVEQVNAEFPDVTTDYAHVDAATIYLTTDPSRFDVIVTDNLFGDILTDQAAAISGGIGLAASANINPDRTAPSMFEPVHGSAPDIAGQGKADPTATILSVALLLDHLGFADESAKVQGAVAADLAERGDAVRTTDQVGRDIAARVTE</sequence>
<feature type="binding site" evidence="12">
    <location>
        <position position="249"/>
    </location>
    <ligand>
        <name>Mg(2+)</name>
        <dbReference type="ChEBI" id="CHEBI:18420"/>
    </ligand>
</feature>
<dbReference type="InterPro" id="IPR023698">
    <property type="entry name" value="LeuB_actb"/>
</dbReference>
<evidence type="ECO:0000256" key="12">
    <source>
        <dbReference type="HAMAP-Rule" id="MF_01035"/>
    </source>
</evidence>
<dbReference type="RefSeq" id="WP_377200003.1">
    <property type="nucleotide sequence ID" value="NZ_JBHUHF010000001.1"/>
</dbReference>
<protein>
    <recommendedName>
        <fullName evidence="12">3-isopropylmalate dehydrogenase</fullName>
        <ecNumber evidence="12">1.1.1.85</ecNumber>
    </recommendedName>
    <alternativeName>
        <fullName evidence="12">3-IPM-DH</fullName>
    </alternativeName>
    <alternativeName>
        <fullName evidence="12">Beta-IPM dehydrogenase</fullName>
        <shortName evidence="12">IMDH</shortName>
    </alternativeName>
</protein>
<comment type="similarity">
    <text evidence="12">Belongs to the isocitrate and isopropylmalate dehydrogenases family. LeuB type 2 subfamily.</text>
</comment>
<evidence type="ECO:0000313" key="15">
    <source>
        <dbReference type="Proteomes" id="UP001597338"/>
    </source>
</evidence>
<dbReference type="Proteomes" id="UP001597338">
    <property type="component" value="Unassembled WGS sequence"/>
</dbReference>
<evidence type="ECO:0000259" key="13">
    <source>
        <dbReference type="SMART" id="SM01329"/>
    </source>
</evidence>
<accession>A0ABW4VF57</accession>
<evidence type="ECO:0000256" key="1">
    <source>
        <dbReference type="ARBA" id="ARBA00000624"/>
    </source>
</evidence>
<name>A0ABW4VF57_9MICO</name>
<comment type="cofactor">
    <cofactor evidence="12">
        <name>Mg(2+)</name>
        <dbReference type="ChEBI" id="CHEBI:18420"/>
    </cofactor>
    <cofactor evidence="12">
        <name>Mn(2+)</name>
        <dbReference type="ChEBI" id="CHEBI:29035"/>
    </cofactor>
    <text evidence="12">Binds 1 Mg(2+) or Mn(2+) ion per subunit.</text>
</comment>
<dbReference type="SUPFAM" id="SSF53659">
    <property type="entry name" value="Isocitrate/Isopropylmalate dehydrogenase-like"/>
    <property type="match status" value="1"/>
</dbReference>
<comment type="cofactor">
    <cofactor evidence="2">
        <name>Mn(2+)</name>
        <dbReference type="ChEBI" id="CHEBI:29035"/>
    </cofactor>
</comment>
<feature type="site" description="Important for catalysis" evidence="12">
    <location>
        <position position="141"/>
    </location>
</feature>
<comment type="subcellular location">
    <subcellularLocation>
        <location evidence="12">Cytoplasm</location>
    </subcellularLocation>
</comment>
<evidence type="ECO:0000256" key="4">
    <source>
        <dbReference type="ARBA" id="ARBA00022490"/>
    </source>
</evidence>
<evidence type="ECO:0000313" key="14">
    <source>
        <dbReference type="EMBL" id="MFD2028310.1"/>
    </source>
</evidence>
<dbReference type="PROSITE" id="PS00470">
    <property type="entry name" value="IDH_IMDH"/>
    <property type="match status" value="1"/>
</dbReference>
<keyword evidence="7 12" id="KW-0460">Magnesium</keyword>
<evidence type="ECO:0000256" key="2">
    <source>
        <dbReference type="ARBA" id="ARBA00001936"/>
    </source>
</evidence>
<evidence type="ECO:0000256" key="3">
    <source>
        <dbReference type="ARBA" id="ARBA00022430"/>
    </source>
</evidence>
<evidence type="ECO:0000256" key="11">
    <source>
        <dbReference type="ARBA" id="ARBA00023304"/>
    </source>
</evidence>
<comment type="catalytic activity">
    <reaction evidence="1 12">
        <text>(2R,3S)-3-isopropylmalate + NAD(+) = 4-methyl-2-oxopentanoate + CO2 + NADH</text>
        <dbReference type="Rhea" id="RHEA:32271"/>
        <dbReference type="ChEBI" id="CHEBI:16526"/>
        <dbReference type="ChEBI" id="CHEBI:17865"/>
        <dbReference type="ChEBI" id="CHEBI:35121"/>
        <dbReference type="ChEBI" id="CHEBI:57540"/>
        <dbReference type="ChEBI" id="CHEBI:57945"/>
        <dbReference type="EC" id="1.1.1.85"/>
    </reaction>
</comment>
<dbReference type="Gene3D" id="3.40.718.10">
    <property type="entry name" value="Isopropylmalate Dehydrogenase"/>
    <property type="match status" value="1"/>
</dbReference>
<dbReference type="InterPro" id="IPR024084">
    <property type="entry name" value="IsoPropMal-DH-like_dom"/>
</dbReference>
<evidence type="ECO:0000256" key="8">
    <source>
        <dbReference type="ARBA" id="ARBA00023002"/>
    </source>
</evidence>
<keyword evidence="11 12" id="KW-0100">Branched-chain amino acid biosynthesis</keyword>
<gene>
    <name evidence="12" type="primary">leuB</name>
    <name evidence="14" type="ORF">ACFSL2_22635</name>
</gene>
<dbReference type="EC" id="1.1.1.85" evidence="12"/>
<keyword evidence="3 12" id="KW-0432">Leucine biosynthesis</keyword>
<keyword evidence="5 12" id="KW-0028">Amino-acid biosynthesis</keyword>
<evidence type="ECO:0000256" key="6">
    <source>
        <dbReference type="ARBA" id="ARBA00022723"/>
    </source>
</evidence>
<keyword evidence="9 12" id="KW-0520">NAD</keyword>
<dbReference type="PANTHER" id="PTHR43275:SF1">
    <property type="entry name" value="D-MALATE DEHYDROGENASE [DECARBOXYLATING]"/>
    <property type="match status" value="1"/>
</dbReference>
<proteinExistence type="inferred from homology"/>
<evidence type="ECO:0000256" key="7">
    <source>
        <dbReference type="ARBA" id="ARBA00022842"/>
    </source>
</evidence>
<dbReference type="HAMAP" id="MF_01035">
    <property type="entry name" value="LeuB_type2"/>
    <property type="match status" value="1"/>
</dbReference>
<dbReference type="PANTHER" id="PTHR43275">
    <property type="entry name" value="D-MALATE DEHYDROGENASE [DECARBOXYLATING]"/>
    <property type="match status" value="1"/>
</dbReference>
<organism evidence="14 15">
    <name type="scientific">Promicromonospora aerolata</name>
    <dbReference type="NCBI Taxonomy" id="195749"/>
    <lineage>
        <taxon>Bacteria</taxon>
        <taxon>Bacillati</taxon>
        <taxon>Actinomycetota</taxon>
        <taxon>Actinomycetes</taxon>
        <taxon>Micrococcales</taxon>
        <taxon>Promicromonosporaceae</taxon>
        <taxon>Promicromonospora</taxon>
    </lineage>
</organism>
<dbReference type="Pfam" id="PF00180">
    <property type="entry name" value="Iso_dh"/>
    <property type="match status" value="1"/>
</dbReference>
<comment type="pathway">
    <text evidence="12">Amino-acid biosynthesis; L-leucine biosynthesis; L-leucine from 3-methyl-2-oxobutanoate: step 3/4.</text>
</comment>
<feature type="site" description="Important for catalysis" evidence="12">
    <location>
        <position position="192"/>
    </location>
</feature>
<comment type="subunit">
    <text evidence="12">Homodimer.</text>
</comment>
<feature type="domain" description="Isopropylmalate dehydrogenase-like" evidence="13">
    <location>
        <begin position="11"/>
        <end position="346"/>
    </location>
</feature>
<reference evidence="15" key="1">
    <citation type="journal article" date="2019" name="Int. J. Syst. Evol. Microbiol.">
        <title>The Global Catalogue of Microorganisms (GCM) 10K type strain sequencing project: providing services to taxonomists for standard genome sequencing and annotation.</title>
        <authorList>
            <consortium name="The Broad Institute Genomics Platform"/>
            <consortium name="The Broad Institute Genome Sequencing Center for Infectious Disease"/>
            <person name="Wu L."/>
            <person name="Ma J."/>
        </authorList>
    </citation>
    <scope>NUCLEOTIDE SEQUENCE [LARGE SCALE GENOMIC DNA]</scope>
    <source>
        <strain evidence="15">CCM 7043</strain>
    </source>
</reference>
<dbReference type="InterPro" id="IPR050501">
    <property type="entry name" value="ICDH/IPMDH"/>
</dbReference>
<keyword evidence="10 12" id="KW-0464">Manganese</keyword>
<dbReference type="GO" id="GO:0003862">
    <property type="term" value="F:3-isopropylmalate dehydrogenase activity"/>
    <property type="evidence" value="ECO:0007669"/>
    <property type="project" value="UniProtKB-EC"/>
</dbReference>
<dbReference type="InterPro" id="IPR019818">
    <property type="entry name" value="IsoCit/isopropylmalate_DH_CS"/>
</dbReference>
<comment type="function">
    <text evidence="12">Catalyzes the oxidation of 3-carboxy-2-hydroxy-4-methylpentanoate (3-isopropylmalate) to 3-carboxy-4-methyl-2-oxopentanoate. The product decarboxylates to 4-methyl-2 oxopentanoate.</text>
</comment>
<feature type="binding site" evidence="12">
    <location>
        <begin position="285"/>
        <end position="297"/>
    </location>
    <ligand>
        <name>NAD(+)</name>
        <dbReference type="ChEBI" id="CHEBI:57540"/>
    </ligand>
</feature>
<feature type="binding site" evidence="12">
    <location>
        <position position="134"/>
    </location>
    <ligand>
        <name>substrate</name>
    </ligand>
</feature>
<keyword evidence="15" id="KW-1185">Reference proteome</keyword>
<evidence type="ECO:0000256" key="10">
    <source>
        <dbReference type="ARBA" id="ARBA00023211"/>
    </source>
</evidence>
<keyword evidence="8 12" id="KW-0560">Oxidoreductase</keyword>
<dbReference type="EMBL" id="JBHUHF010000001">
    <property type="protein sequence ID" value="MFD2028310.1"/>
    <property type="molecule type" value="Genomic_DNA"/>
</dbReference>
<feature type="binding site" evidence="12">
    <location>
        <position position="110"/>
    </location>
    <ligand>
        <name>substrate</name>
    </ligand>
</feature>
<feature type="binding site" evidence="12">
    <location>
        <position position="253"/>
    </location>
    <ligand>
        <name>Mg(2+)</name>
        <dbReference type="ChEBI" id="CHEBI:18420"/>
    </ligand>
</feature>
<feature type="binding site" evidence="12">
    <location>
        <position position="100"/>
    </location>
    <ligand>
        <name>substrate</name>
    </ligand>
</feature>
<comment type="caution">
    <text evidence="14">The sequence shown here is derived from an EMBL/GenBank/DDBJ whole genome shotgun (WGS) entry which is preliminary data.</text>
</comment>
<evidence type="ECO:0000256" key="9">
    <source>
        <dbReference type="ARBA" id="ARBA00023027"/>
    </source>
</evidence>
<dbReference type="SMART" id="SM01329">
    <property type="entry name" value="Iso_dh"/>
    <property type="match status" value="1"/>
</dbReference>
<feature type="binding site" evidence="12">
    <location>
        <position position="225"/>
    </location>
    <ligand>
        <name>substrate</name>
    </ligand>
</feature>
<evidence type="ECO:0000256" key="5">
    <source>
        <dbReference type="ARBA" id="ARBA00022605"/>
    </source>
</evidence>
<dbReference type="NCBIfam" id="NF002898">
    <property type="entry name" value="PRK03437.1"/>
    <property type="match status" value="1"/>
</dbReference>
<feature type="binding site" evidence="12">
    <location>
        <position position="225"/>
    </location>
    <ligand>
        <name>Mg(2+)</name>
        <dbReference type="ChEBI" id="CHEBI:18420"/>
    </ligand>
</feature>
<keyword evidence="6 12" id="KW-0479">Metal-binding</keyword>